<reference evidence="11 12" key="1">
    <citation type="submission" date="2019-09" db="EMBL/GenBank/DDBJ databases">
        <title>A chromosome-level genome assembly of the Chinese tupelo Nyssa sinensis.</title>
        <authorList>
            <person name="Yang X."/>
            <person name="Kang M."/>
            <person name="Yang Y."/>
            <person name="Xiong H."/>
            <person name="Wang M."/>
            <person name="Zhang Z."/>
            <person name="Wang Z."/>
            <person name="Wu H."/>
            <person name="Ma T."/>
            <person name="Liu J."/>
            <person name="Xi Z."/>
        </authorList>
    </citation>
    <scope>NUCLEOTIDE SEQUENCE [LARGE SCALE GENOMIC DNA]</scope>
    <source>
        <strain evidence="11">J267</strain>
        <tissue evidence="11">Leaf</tissue>
    </source>
</reference>
<evidence type="ECO:0000256" key="3">
    <source>
        <dbReference type="ARBA" id="ARBA00022679"/>
    </source>
</evidence>
<sequence>MPVVVAENSTIAEHIRYRKPRNQLITDTDPNPPQLPSIIQSTRCKSTISSLLLSTFTNTSANENTTAANTTATATNNTKKKKSAAFRGLGCTASSHVSVPAVIRTSANWEGKEVRKKKQRSLQQKKNKAPHQAVAMANTNPSSTSVVLPDVWCGPGIGFATDAASVDCVVSRRPVSGRGKVDGEKMNQRESSYSARRRVNPEHMPFLDSDHALGMARPGSDVFGARYHRHVRHRSPEGLAEMMLLQSNLLMGGRSDGFDRYRDWRIDVDNMSYEELLELGDRIGHVNTGLGEDEIVRCLRKAKLPVLYDLSSHFQTEMEWKCSICQEEYEADDDTGKLECGHFYHTHCIKQWLAQKNTCPICKTSAVAQ</sequence>
<dbReference type="SMART" id="SM00184">
    <property type="entry name" value="RING"/>
    <property type="match status" value="1"/>
</dbReference>
<dbReference type="Pfam" id="PF13639">
    <property type="entry name" value="zf-RING_2"/>
    <property type="match status" value="1"/>
</dbReference>
<dbReference type="EC" id="2.3.2.27" evidence="2"/>
<organism evidence="11 12">
    <name type="scientific">Nyssa sinensis</name>
    <dbReference type="NCBI Taxonomy" id="561372"/>
    <lineage>
        <taxon>Eukaryota</taxon>
        <taxon>Viridiplantae</taxon>
        <taxon>Streptophyta</taxon>
        <taxon>Embryophyta</taxon>
        <taxon>Tracheophyta</taxon>
        <taxon>Spermatophyta</taxon>
        <taxon>Magnoliopsida</taxon>
        <taxon>eudicotyledons</taxon>
        <taxon>Gunneridae</taxon>
        <taxon>Pentapetalae</taxon>
        <taxon>asterids</taxon>
        <taxon>Cornales</taxon>
        <taxon>Nyssaceae</taxon>
        <taxon>Nyssa</taxon>
    </lineage>
</organism>
<dbReference type="Proteomes" id="UP000325577">
    <property type="component" value="Linkage Group LG13"/>
</dbReference>
<dbReference type="InterPro" id="IPR045191">
    <property type="entry name" value="MBR1/2-like"/>
</dbReference>
<gene>
    <name evidence="11" type="ORF">F0562_025254</name>
</gene>
<dbReference type="AlphaFoldDB" id="A0A5J5BJG2"/>
<keyword evidence="3" id="KW-0808">Transferase</keyword>
<evidence type="ECO:0000256" key="4">
    <source>
        <dbReference type="ARBA" id="ARBA00022723"/>
    </source>
</evidence>
<dbReference type="Gene3D" id="3.30.40.10">
    <property type="entry name" value="Zinc/RING finger domain, C3HC4 (zinc finger)"/>
    <property type="match status" value="1"/>
</dbReference>
<dbReference type="OrthoDB" id="8062037at2759"/>
<evidence type="ECO:0000256" key="9">
    <source>
        <dbReference type="SAM" id="MobiDB-lite"/>
    </source>
</evidence>
<dbReference type="GO" id="GO:0061630">
    <property type="term" value="F:ubiquitin protein ligase activity"/>
    <property type="evidence" value="ECO:0007669"/>
    <property type="project" value="UniProtKB-EC"/>
</dbReference>
<evidence type="ECO:0000256" key="2">
    <source>
        <dbReference type="ARBA" id="ARBA00012483"/>
    </source>
</evidence>
<evidence type="ECO:0000259" key="10">
    <source>
        <dbReference type="PROSITE" id="PS50089"/>
    </source>
</evidence>
<dbReference type="EMBL" id="CM018036">
    <property type="protein sequence ID" value="KAA8541291.1"/>
    <property type="molecule type" value="Genomic_DNA"/>
</dbReference>
<dbReference type="PROSITE" id="PS50089">
    <property type="entry name" value="ZF_RING_2"/>
    <property type="match status" value="1"/>
</dbReference>
<evidence type="ECO:0000313" key="11">
    <source>
        <dbReference type="EMBL" id="KAA8541291.1"/>
    </source>
</evidence>
<evidence type="ECO:0000256" key="7">
    <source>
        <dbReference type="ARBA" id="ARBA00022833"/>
    </source>
</evidence>
<keyword evidence="7" id="KW-0862">Zinc</keyword>
<accession>A0A5J5BJG2</accession>
<keyword evidence="5 8" id="KW-0863">Zinc-finger</keyword>
<name>A0A5J5BJG2_9ASTE</name>
<feature type="compositionally biased region" description="Basic and acidic residues" evidence="9">
    <location>
        <begin position="179"/>
        <end position="188"/>
    </location>
</feature>
<evidence type="ECO:0000313" key="12">
    <source>
        <dbReference type="Proteomes" id="UP000325577"/>
    </source>
</evidence>
<keyword evidence="4" id="KW-0479">Metal-binding</keyword>
<dbReference type="GO" id="GO:0008270">
    <property type="term" value="F:zinc ion binding"/>
    <property type="evidence" value="ECO:0007669"/>
    <property type="project" value="UniProtKB-KW"/>
</dbReference>
<keyword evidence="6" id="KW-0833">Ubl conjugation pathway</keyword>
<feature type="domain" description="RING-type" evidence="10">
    <location>
        <begin position="322"/>
        <end position="363"/>
    </location>
</feature>
<evidence type="ECO:0000256" key="8">
    <source>
        <dbReference type="PROSITE-ProRule" id="PRU00175"/>
    </source>
</evidence>
<protein>
    <recommendedName>
        <fullName evidence="2">RING-type E3 ubiquitin transferase</fullName>
        <ecNumber evidence="2">2.3.2.27</ecNumber>
    </recommendedName>
</protein>
<keyword evidence="12" id="KW-1185">Reference proteome</keyword>
<dbReference type="PANTHER" id="PTHR22937">
    <property type="entry name" value="E3 UBIQUITIN-PROTEIN LIGASE RNF165"/>
    <property type="match status" value="1"/>
</dbReference>
<evidence type="ECO:0000256" key="5">
    <source>
        <dbReference type="ARBA" id="ARBA00022771"/>
    </source>
</evidence>
<evidence type="ECO:0000256" key="6">
    <source>
        <dbReference type="ARBA" id="ARBA00022786"/>
    </source>
</evidence>
<dbReference type="InterPro" id="IPR001841">
    <property type="entry name" value="Znf_RING"/>
</dbReference>
<proteinExistence type="predicted"/>
<dbReference type="SUPFAM" id="SSF57850">
    <property type="entry name" value="RING/U-box"/>
    <property type="match status" value="1"/>
</dbReference>
<evidence type="ECO:0000256" key="1">
    <source>
        <dbReference type="ARBA" id="ARBA00000900"/>
    </source>
</evidence>
<dbReference type="PANTHER" id="PTHR22937:SF122">
    <property type="entry name" value="RING-TYPE E3 UBIQUITIN TRANSFERASE"/>
    <property type="match status" value="1"/>
</dbReference>
<feature type="region of interest" description="Disordered" evidence="9">
    <location>
        <begin position="176"/>
        <end position="195"/>
    </location>
</feature>
<comment type="catalytic activity">
    <reaction evidence="1">
        <text>S-ubiquitinyl-[E2 ubiquitin-conjugating enzyme]-L-cysteine + [acceptor protein]-L-lysine = [E2 ubiquitin-conjugating enzyme]-L-cysteine + N(6)-ubiquitinyl-[acceptor protein]-L-lysine.</text>
        <dbReference type="EC" id="2.3.2.27"/>
    </reaction>
</comment>
<dbReference type="InterPro" id="IPR013083">
    <property type="entry name" value="Znf_RING/FYVE/PHD"/>
</dbReference>